<dbReference type="Proteomes" id="UP001345963">
    <property type="component" value="Unassembled WGS sequence"/>
</dbReference>
<reference evidence="1 2" key="1">
    <citation type="submission" date="2021-07" db="EMBL/GenBank/DDBJ databases">
        <authorList>
            <person name="Palmer J.M."/>
        </authorList>
    </citation>
    <scope>NUCLEOTIDE SEQUENCE [LARGE SCALE GENOMIC DNA]</scope>
    <source>
        <strain evidence="1 2">AT_MEX2019</strain>
        <tissue evidence="1">Muscle</tissue>
    </source>
</reference>
<accession>A0ABU7A9Z7</accession>
<comment type="caution">
    <text evidence="1">The sequence shown here is derived from an EMBL/GenBank/DDBJ whole genome shotgun (WGS) entry which is preliminary data.</text>
</comment>
<evidence type="ECO:0000313" key="1">
    <source>
        <dbReference type="EMBL" id="MED6234941.1"/>
    </source>
</evidence>
<gene>
    <name evidence="1" type="ORF">ATANTOWER_009097</name>
</gene>
<organism evidence="1 2">
    <name type="scientific">Ataeniobius toweri</name>
    <dbReference type="NCBI Taxonomy" id="208326"/>
    <lineage>
        <taxon>Eukaryota</taxon>
        <taxon>Metazoa</taxon>
        <taxon>Chordata</taxon>
        <taxon>Craniata</taxon>
        <taxon>Vertebrata</taxon>
        <taxon>Euteleostomi</taxon>
        <taxon>Actinopterygii</taxon>
        <taxon>Neopterygii</taxon>
        <taxon>Teleostei</taxon>
        <taxon>Neoteleostei</taxon>
        <taxon>Acanthomorphata</taxon>
        <taxon>Ovalentaria</taxon>
        <taxon>Atherinomorphae</taxon>
        <taxon>Cyprinodontiformes</taxon>
        <taxon>Goodeidae</taxon>
        <taxon>Ataeniobius</taxon>
    </lineage>
</organism>
<protein>
    <submittedName>
        <fullName evidence="1">Uncharacterized protein</fullName>
    </submittedName>
</protein>
<sequence length="102" mass="11500">MCTEEESGRHMPLYFGCHRWVGGQLHHAWEQPLLKVANTDKNGSRGVQTLTRDSADNRVDTDEKHVNINWSNSIKYNSSTSWTAIRAYSLQANLSKAGAHCL</sequence>
<keyword evidence="2" id="KW-1185">Reference proteome</keyword>
<name>A0ABU7A9Z7_9TELE</name>
<dbReference type="EMBL" id="JAHUTI010010046">
    <property type="protein sequence ID" value="MED6234941.1"/>
    <property type="molecule type" value="Genomic_DNA"/>
</dbReference>
<evidence type="ECO:0000313" key="2">
    <source>
        <dbReference type="Proteomes" id="UP001345963"/>
    </source>
</evidence>
<proteinExistence type="predicted"/>